<dbReference type="AlphaFoldDB" id="W4FD40"/>
<dbReference type="RefSeq" id="XP_009845786.1">
    <property type="nucleotide sequence ID" value="XM_009847484.1"/>
</dbReference>
<proteinExistence type="predicted"/>
<sequence>MGQVVPNRVVGLANLTLAPSSLTKAVQRPADLVLRKSATRGIVRELLPGQTVVLDTARTFETQQHDCMLDPMLCIPADSSHSVLVSRSQVVGWSSHREPVKGTSEQDQSWPAKALALLPPLLGLWMECHGDDNTALPPTVLTHLILIVEASTIIIRASTLQADDPALKVYAQTYFTDFPRAPIEIMSNADSSTLRFWSALNLSIAQCGCECFVGSNAAYLDDVLTQFVQSEFDNLVQSDSSVRKWHRGCCSREGSSCQVNMDHVCWCCTGCYRL</sequence>
<evidence type="ECO:0000313" key="1">
    <source>
        <dbReference type="EMBL" id="ETV64746.1"/>
    </source>
</evidence>
<gene>
    <name evidence="1" type="ORF">H257_18430</name>
</gene>
<reference evidence="1" key="1">
    <citation type="submission" date="2013-12" db="EMBL/GenBank/DDBJ databases">
        <title>The Genome Sequence of Aphanomyces astaci APO3.</title>
        <authorList>
            <consortium name="The Broad Institute Genomics Platform"/>
            <person name="Russ C."/>
            <person name="Tyler B."/>
            <person name="van West P."/>
            <person name="Dieguez-Uribeondo J."/>
            <person name="Young S.K."/>
            <person name="Zeng Q."/>
            <person name="Gargeya S."/>
            <person name="Fitzgerald M."/>
            <person name="Abouelleil A."/>
            <person name="Alvarado L."/>
            <person name="Chapman S.B."/>
            <person name="Gainer-Dewar J."/>
            <person name="Goldberg J."/>
            <person name="Griggs A."/>
            <person name="Gujja S."/>
            <person name="Hansen M."/>
            <person name="Howarth C."/>
            <person name="Imamovic A."/>
            <person name="Ireland A."/>
            <person name="Larimer J."/>
            <person name="McCowan C."/>
            <person name="Murphy C."/>
            <person name="Pearson M."/>
            <person name="Poon T.W."/>
            <person name="Priest M."/>
            <person name="Roberts A."/>
            <person name="Saif S."/>
            <person name="Shea T."/>
            <person name="Sykes S."/>
            <person name="Wortman J."/>
            <person name="Nusbaum C."/>
            <person name="Birren B."/>
        </authorList>
    </citation>
    <scope>NUCLEOTIDE SEQUENCE [LARGE SCALE GENOMIC DNA]</scope>
    <source>
        <strain evidence="1">APO3</strain>
    </source>
</reference>
<dbReference type="VEuPathDB" id="FungiDB:H257_18430"/>
<organism evidence="1">
    <name type="scientific">Aphanomyces astaci</name>
    <name type="common">Crayfish plague agent</name>
    <dbReference type="NCBI Taxonomy" id="112090"/>
    <lineage>
        <taxon>Eukaryota</taxon>
        <taxon>Sar</taxon>
        <taxon>Stramenopiles</taxon>
        <taxon>Oomycota</taxon>
        <taxon>Saprolegniomycetes</taxon>
        <taxon>Saprolegniales</taxon>
        <taxon>Verrucalvaceae</taxon>
        <taxon>Aphanomyces</taxon>
    </lineage>
</organism>
<dbReference type="EMBL" id="KI913277">
    <property type="protein sequence ID" value="ETV64746.1"/>
    <property type="molecule type" value="Genomic_DNA"/>
</dbReference>
<name>W4FD40_APHAT</name>
<dbReference type="GeneID" id="20820426"/>
<protein>
    <submittedName>
        <fullName evidence="1">Uncharacterized protein</fullName>
    </submittedName>
</protein>
<accession>W4FD40</accession>
<dbReference type="OrthoDB" id="361362at2759"/>